<evidence type="ECO:0000313" key="3">
    <source>
        <dbReference type="Proteomes" id="UP000010411"/>
    </source>
</evidence>
<dbReference type="PATRIC" id="fig|698759.3.peg.5812"/>
<organism evidence="2 3">
    <name type="scientific">Streptomyces ipomoeae 91-03</name>
    <dbReference type="NCBI Taxonomy" id="698759"/>
    <lineage>
        <taxon>Bacteria</taxon>
        <taxon>Bacillati</taxon>
        <taxon>Actinomycetota</taxon>
        <taxon>Actinomycetes</taxon>
        <taxon>Kitasatosporales</taxon>
        <taxon>Streptomycetaceae</taxon>
        <taxon>Streptomyces</taxon>
    </lineage>
</organism>
<evidence type="ECO:0000313" key="2">
    <source>
        <dbReference type="EMBL" id="EKX63519.1"/>
    </source>
</evidence>
<dbReference type="AlphaFoldDB" id="L1KSI3"/>
<dbReference type="Proteomes" id="UP000010411">
    <property type="component" value="Unassembled WGS sequence"/>
</dbReference>
<feature type="region of interest" description="Disordered" evidence="1">
    <location>
        <begin position="30"/>
        <end position="52"/>
    </location>
</feature>
<dbReference type="EMBL" id="AEJC01000427">
    <property type="protein sequence ID" value="EKX63519.1"/>
    <property type="molecule type" value="Genomic_DNA"/>
</dbReference>
<reference evidence="2 3" key="1">
    <citation type="submission" date="2012-11" db="EMBL/GenBank/DDBJ databases">
        <authorList>
            <person name="Huguet-Tapia J.C."/>
            <person name="Durkin A.S."/>
            <person name="Pettis G.S."/>
            <person name="Badger J.H."/>
        </authorList>
    </citation>
    <scope>NUCLEOTIDE SEQUENCE [LARGE SCALE GENOMIC DNA]</scope>
    <source>
        <strain evidence="2 3">91-03</strain>
    </source>
</reference>
<proteinExistence type="predicted"/>
<accession>L1KSI3</accession>
<name>L1KSI3_9ACTN</name>
<comment type="caution">
    <text evidence="2">The sequence shown here is derived from an EMBL/GenBank/DDBJ whole genome shotgun (WGS) entry which is preliminary data.</text>
</comment>
<keyword evidence="3" id="KW-1185">Reference proteome</keyword>
<gene>
    <name evidence="2" type="ORF">STRIP9103_08803</name>
</gene>
<sequence>MVQTHGWGVPRSIAPMPPCPCRHVHAVTADRTRPPSSGHAMAPCGLPARRGP</sequence>
<protein>
    <submittedName>
        <fullName evidence="2">Uncharacterized protein</fullName>
    </submittedName>
</protein>
<evidence type="ECO:0000256" key="1">
    <source>
        <dbReference type="SAM" id="MobiDB-lite"/>
    </source>
</evidence>